<feature type="transmembrane region" description="Helical" evidence="1">
    <location>
        <begin position="36"/>
        <end position="54"/>
    </location>
</feature>
<accession>A0A9X9S283</accession>
<name>A0A9X9S283_METOG</name>
<feature type="transmembrane region" description="Helical" evidence="1">
    <location>
        <begin position="12"/>
        <end position="30"/>
    </location>
</feature>
<protein>
    <submittedName>
        <fullName evidence="2">Uncharacterized protein</fullName>
    </submittedName>
</protein>
<dbReference type="EMBL" id="CP113361">
    <property type="protein sequence ID" value="WAI00180.1"/>
    <property type="molecule type" value="Genomic_DNA"/>
</dbReference>
<keyword evidence="1" id="KW-0472">Membrane</keyword>
<dbReference type="KEGG" id="mou:OU421_06975"/>
<dbReference type="AlphaFoldDB" id="A0A9X9S283"/>
<evidence type="ECO:0000313" key="2">
    <source>
        <dbReference type="EMBL" id="WAI00180.1"/>
    </source>
</evidence>
<sequence length="223" mass="26125">MLTDLLKSNARYLLLIFVFISIAIAIWSYYFSEYCLFLETLVLIPIITIGFIPYHQTQRFIKIKTNIPENQSKSHHAIIISPLDPIRNLSTMMSGAELIAKWCEKNNQYYCFYCCFNPEEFEKILNNPFTENIWVFGHGRSIHEYCLKNGIFDYDNLEMFPQDLKKRFVGQLHCSPGSGHPLSYRICVNPSHSIVSNNSRWCYENRIDIRYILGESGFFVDNC</sequence>
<proteinExistence type="predicted"/>
<reference evidence="2" key="1">
    <citation type="submission" date="2022-11" db="EMBL/GenBank/DDBJ databases">
        <title>Complete genome sequence of Methanogenium organophilum DSM 3596.</title>
        <authorList>
            <person name="Chen S.-C."/>
            <person name="Lai S.-J."/>
            <person name="You Y.-T."/>
        </authorList>
    </citation>
    <scope>NUCLEOTIDE SEQUENCE</scope>
    <source>
        <strain evidence="2">DSM 3596</strain>
    </source>
</reference>
<keyword evidence="1" id="KW-1133">Transmembrane helix</keyword>
<keyword evidence="3" id="KW-1185">Reference proteome</keyword>
<gene>
    <name evidence="2" type="ORF">OU421_06975</name>
</gene>
<evidence type="ECO:0000313" key="3">
    <source>
        <dbReference type="Proteomes" id="UP001163096"/>
    </source>
</evidence>
<organism evidence="2 3">
    <name type="scientific">Methanogenium organophilum</name>
    <dbReference type="NCBI Taxonomy" id="2199"/>
    <lineage>
        <taxon>Archaea</taxon>
        <taxon>Methanobacteriati</taxon>
        <taxon>Methanobacteriota</taxon>
        <taxon>Stenosarchaea group</taxon>
        <taxon>Methanomicrobia</taxon>
        <taxon>Methanomicrobiales</taxon>
        <taxon>Methanomicrobiaceae</taxon>
        <taxon>Methanogenium</taxon>
    </lineage>
</organism>
<evidence type="ECO:0000256" key="1">
    <source>
        <dbReference type="SAM" id="Phobius"/>
    </source>
</evidence>
<dbReference type="GeneID" id="76834831"/>
<dbReference type="Proteomes" id="UP001163096">
    <property type="component" value="Chromosome"/>
</dbReference>
<dbReference type="RefSeq" id="WP_268185353.1">
    <property type="nucleotide sequence ID" value="NZ_CP113361.1"/>
</dbReference>
<keyword evidence="1" id="KW-0812">Transmembrane</keyword>